<name>A0A481TFM8_HHV2</name>
<dbReference type="InterPro" id="IPR003498">
    <property type="entry name" value="DNA_pack_C"/>
</dbReference>
<organism evidence="3">
    <name type="scientific">Human herpesvirus 2</name>
    <name type="common">HHV-2</name>
    <name type="synonym">Human herpes simplex virus 2</name>
    <dbReference type="NCBI Taxonomy" id="10310"/>
    <lineage>
        <taxon>Viruses</taxon>
        <taxon>Duplodnaviria</taxon>
        <taxon>Heunggongvirae</taxon>
        <taxon>Peploviricota</taxon>
        <taxon>Herviviricetes</taxon>
        <taxon>Herpesvirales</taxon>
        <taxon>Orthoherpesviridae</taxon>
        <taxon>Alphaherpesvirinae</taxon>
        <taxon>Simplexvirus</taxon>
        <taxon>Simplexvirus humanalpha2</taxon>
    </lineage>
</organism>
<dbReference type="EMBL" id="MH790603">
    <property type="protein sequence ID" value="QBH80088.1"/>
    <property type="molecule type" value="Genomic_DNA"/>
</dbReference>
<accession>A0A481TFM8</accession>
<keyword evidence="1" id="KW-0472">Membrane</keyword>
<proteinExistence type="predicted"/>
<feature type="domain" description="Probable DNA packing protein C-terminal" evidence="2">
    <location>
        <begin position="2"/>
        <end position="26"/>
    </location>
</feature>
<evidence type="ECO:0000256" key="1">
    <source>
        <dbReference type="SAM" id="Phobius"/>
    </source>
</evidence>
<keyword evidence="1" id="KW-0812">Transmembrane</keyword>
<feature type="transmembrane region" description="Helical" evidence="1">
    <location>
        <begin position="12"/>
        <end position="34"/>
    </location>
</feature>
<dbReference type="Pfam" id="PF02499">
    <property type="entry name" value="DNA_pack_C"/>
    <property type="match status" value="1"/>
</dbReference>
<protein>
    <submittedName>
        <fullName evidence="3">UL15_2</fullName>
    </submittedName>
</protein>
<keyword evidence="1" id="KW-1133">Transmembrane helix</keyword>
<reference evidence="3" key="1">
    <citation type="submission" date="2018-08" db="EMBL/GenBank/DDBJ databases">
        <title>HSV2 whole genome sequences from clinical isolates.</title>
        <authorList>
            <person name="Roychoudhury P."/>
            <person name="Greninger A.L."/>
            <person name="Jerome K.R."/>
            <person name="Johnston C."/>
            <person name="Wald A."/>
            <person name="Xie H."/>
        </authorList>
    </citation>
    <scope>NUCLEOTIDE SEQUENCE</scope>
    <source>
        <strain evidence="3">2006-13869CAM</strain>
    </source>
</reference>
<organismHost>
    <name type="scientific">Homo sapiens</name>
    <name type="common">Human</name>
    <dbReference type="NCBI Taxonomy" id="9606"/>
</organismHost>
<sequence>MYSGKRNGAADDLMVAVIMAIYLAAPTGIPPAFFPITRTS</sequence>
<evidence type="ECO:0000313" key="3">
    <source>
        <dbReference type="EMBL" id="QBH80088.1"/>
    </source>
</evidence>
<dbReference type="Gene3D" id="3.30.420.320">
    <property type="match status" value="1"/>
</dbReference>
<evidence type="ECO:0000259" key="2">
    <source>
        <dbReference type="Pfam" id="PF02499"/>
    </source>
</evidence>
<dbReference type="GO" id="GO:0051276">
    <property type="term" value="P:chromosome organization"/>
    <property type="evidence" value="ECO:0007669"/>
    <property type="project" value="InterPro"/>
</dbReference>
<dbReference type="InterPro" id="IPR038435">
    <property type="entry name" value="DNA_pack_C_sf"/>
</dbReference>